<proteinExistence type="inferred from homology"/>
<dbReference type="HAMAP" id="MF_00081">
    <property type="entry name" value="HrcA"/>
    <property type="match status" value="1"/>
</dbReference>
<dbReference type="Proteomes" id="UP000064249">
    <property type="component" value="Unassembled WGS sequence"/>
</dbReference>
<dbReference type="InterPro" id="IPR021153">
    <property type="entry name" value="HrcA_C"/>
</dbReference>
<keyword evidence="1 5" id="KW-0678">Repressor</keyword>
<dbReference type="SUPFAM" id="SSF46785">
    <property type="entry name" value="Winged helix' DNA-binding domain"/>
    <property type="match status" value="1"/>
</dbReference>
<dbReference type="AlphaFoldDB" id="A0A117LGZ8"/>
<dbReference type="SUPFAM" id="SSF55781">
    <property type="entry name" value="GAF domain-like"/>
    <property type="match status" value="1"/>
</dbReference>
<dbReference type="InterPro" id="IPR036390">
    <property type="entry name" value="WH_DNA-bd_sf"/>
</dbReference>
<sequence>MDNLTTRQQRILSLIIHEYIRTAEPIGSNRLVSEYNLDLSSATVRNEMAYLTEAGFLRQPHTSAGRIPTEEGYRYFVGNLMRNTTLSEDARRTISHQFYQSRNDISNWMHLAASILANQSKVASLVTPPHPEQVRFKHLELISTHNTQILSVLVLEGGEIHQSVLTMNLPVSQEDLSITSNRLSELFLAKNHIEIEKIQGEFSELEHSIKDWVISEMKQTESLTAGEVILDGLTNVLSEPEFVESDEARRALKLIEERTLLQELISRSILKEPTNGVQVLIGGEGTWNELKQMSIILAKYGQPGVVTGTLGVFGPIRMSYGHSISIVRFLSSLLSDFVAEQW</sequence>
<dbReference type="InterPro" id="IPR002571">
    <property type="entry name" value="HrcA"/>
</dbReference>
<dbReference type="NCBIfam" id="TIGR00331">
    <property type="entry name" value="hrcA"/>
    <property type="match status" value="1"/>
</dbReference>
<reference evidence="7 8" key="1">
    <citation type="journal article" date="2015" name="MBio">
        <title>Genome-Resolved Metagenomic Analysis Reveals Roles for Candidate Phyla and Other Microbial Community Members in Biogeochemical Transformations in Oil Reservoirs.</title>
        <authorList>
            <person name="Hu P."/>
            <person name="Tom L."/>
            <person name="Singh A."/>
            <person name="Thomas B.C."/>
            <person name="Baker B.J."/>
            <person name="Piceno Y.M."/>
            <person name="Andersen G.L."/>
            <person name="Banfield J.F."/>
        </authorList>
    </citation>
    <scope>NUCLEOTIDE SEQUENCE [LARGE SCALE GENOMIC DNA]</scope>
    <source>
        <strain evidence="7">46_16</strain>
    </source>
</reference>
<comment type="caution">
    <text evidence="7">The sequence shown here is derived from an EMBL/GenBank/DDBJ whole genome shotgun (WGS) entry which is preliminary data.</text>
</comment>
<evidence type="ECO:0000256" key="1">
    <source>
        <dbReference type="ARBA" id="ARBA00022491"/>
    </source>
</evidence>
<dbReference type="InterPro" id="IPR036388">
    <property type="entry name" value="WH-like_DNA-bd_sf"/>
</dbReference>
<evidence type="ECO:0000313" key="7">
    <source>
        <dbReference type="EMBL" id="KUK46703.1"/>
    </source>
</evidence>
<evidence type="ECO:0000256" key="2">
    <source>
        <dbReference type="ARBA" id="ARBA00023015"/>
    </source>
</evidence>
<evidence type="ECO:0000259" key="6">
    <source>
        <dbReference type="Pfam" id="PF01628"/>
    </source>
</evidence>
<dbReference type="PANTHER" id="PTHR34824">
    <property type="entry name" value="HEAT-INDUCIBLE TRANSCRIPTION REPRESSOR HRCA"/>
    <property type="match status" value="1"/>
</dbReference>
<evidence type="ECO:0000256" key="4">
    <source>
        <dbReference type="ARBA" id="ARBA00023163"/>
    </source>
</evidence>
<dbReference type="PANTHER" id="PTHR34824:SF1">
    <property type="entry name" value="HEAT-INDUCIBLE TRANSCRIPTION REPRESSOR HRCA"/>
    <property type="match status" value="1"/>
</dbReference>
<dbReference type="PATRIC" id="fig|167964.4.peg.860"/>
<dbReference type="InterPro" id="IPR029016">
    <property type="entry name" value="GAF-like_dom_sf"/>
</dbReference>
<dbReference type="PIRSF" id="PIRSF005485">
    <property type="entry name" value="HrcA"/>
    <property type="match status" value="1"/>
</dbReference>
<protein>
    <recommendedName>
        <fullName evidence="5">Heat-inducible transcription repressor HrcA</fullName>
    </recommendedName>
</protein>
<dbReference type="Gene3D" id="3.30.390.60">
    <property type="entry name" value="Heat-inducible transcription repressor hrca homolog, domain 3"/>
    <property type="match status" value="1"/>
</dbReference>
<dbReference type="Gene3D" id="1.10.10.10">
    <property type="entry name" value="Winged helix-like DNA-binding domain superfamily/Winged helix DNA-binding domain"/>
    <property type="match status" value="1"/>
</dbReference>
<feature type="domain" description="Heat-inducible transcription repressor HrcA C-terminal" evidence="6">
    <location>
        <begin position="108"/>
        <end position="324"/>
    </location>
</feature>
<organism evidence="7 8">
    <name type="scientific">Anaerolinea thermophila</name>
    <dbReference type="NCBI Taxonomy" id="167964"/>
    <lineage>
        <taxon>Bacteria</taxon>
        <taxon>Bacillati</taxon>
        <taxon>Chloroflexota</taxon>
        <taxon>Anaerolineae</taxon>
        <taxon>Anaerolineales</taxon>
        <taxon>Anaerolineaceae</taxon>
        <taxon>Anaerolinea</taxon>
    </lineage>
</organism>
<dbReference type="Pfam" id="PF01628">
    <property type="entry name" value="HrcA"/>
    <property type="match status" value="1"/>
</dbReference>
<dbReference type="GO" id="GO:0003677">
    <property type="term" value="F:DNA binding"/>
    <property type="evidence" value="ECO:0007669"/>
    <property type="project" value="InterPro"/>
</dbReference>
<dbReference type="InterPro" id="IPR023120">
    <property type="entry name" value="WHTH_transcript_rep_HrcA_IDD"/>
</dbReference>
<dbReference type="GO" id="GO:0045892">
    <property type="term" value="P:negative regulation of DNA-templated transcription"/>
    <property type="evidence" value="ECO:0007669"/>
    <property type="project" value="UniProtKB-UniRule"/>
</dbReference>
<accession>A0A117LGZ8</accession>
<evidence type="ECO:0000313" key="8">
    <source>
        <dbReference type="Proteomes" id="UP000064249"/>
    </source>
</evidence>
<name>A0A117LGZ8_9CHLR</name>
<dbReference type="EMBL" id="LGFU01000011">
    <property type="protein sequence ID" value="KUK46703.1"/>
    <property type="molecule type" value="Genomic_DNA"/>
</dbReference>
<keyword evidence="2 5" id="KW-0805">Transcription regulation</keyword>
<gene>
    <name evidence="5" type="primary">hrcA</name>
    <name evidence="7" type="ORF">XD73_0407</name>
</gene>
<keyword evidence="4 5" id="KW-0804">Transcription</keyword>
<keyword evidence="3 5" id="KW-0346">Stress response</keyword>
<evidence type="ECO:0000256" key="5">
    <source>
        <dbReference type="HAMAP-Rule" id="MF_00081"/>
    </source>
</evidence>
<comment type="function">
    <text evidence="5">Negative regulator of class I heat shock genes (grpE-dnaK-dnaJ and groELS operons). Prevents heat-shock induction of these operons.</text>
</comment>
<evidence type="ECO:0000256" key="3">
    <source>
        <dbReference type="ARBA" id="ARBA00023016"/>
    </source>
</evidence>
<comment type="similarity">
    <text evidence="5">Belongs to the HrcA family.</text>
</comment>
<dbReference type="Gene3D" id="3.30.450.40">
    <property type="match status" value="1"/>
</dbReference>